<evidence type="ECO:0000256" key="1">
    <source>
        <dbReference type="SAM" id="MobiDB-lite"/>
    </source>
</evidence>
<evidence type="ECO:0000256" key="2">
    <source>
        <dbReference type="SAM" id="SignalP"/>
    </source>
</evidence>
<feature type="compositionally biased region" description="Low complexity" evidence="1">
    <location>
        <begin position="183"/>
        <end position="199"/>
    </location>
</feature>
<keyword evidence="2" id="KW-0732">Signal</keyword>
<proteinExistence type="predicted"/>
<evidence type="ECO:0008006" key="5">
    <source>
        <dbReference type="Google" id="ProtNLM"/>
    </source>
</evidence>
<accession>A0A9P0HCG3</accession>
<evidence type="ECO:0000313" key="4">
    <source>
        <dbReference type="Proteomes" id="UP001152798"/>
    </source>
</evidence>
<protein>
    <recommendedName>
        <fullName evidence="5">Neuropeptide</fullName>
    </recommendedName>
</protein>
<name>A0A9P0HCG3_NEZVI</name>
<feature type="signal peptide" evidence="2">
    <location>
        <begin position="1"/>
        <end position="23"/>
    </location>
</feature>
<evidence type="ECO:0000313" key="3">
    <source>
        <dbReference type="EMBL" id="CAH1399319.1"/>
    </source>
</evidence>
<reference evidence="3" key="1">
    <citation type="submission" date="2022-01" db="EMBL/GenBank/DDBJ databases">
        <authorList>
            <person name="King R."/>
        </authorList>
    </citation>
    <scope>NUCLEOTIDE SEQUENCE</scope>
</reference>
<feature type="chain" id="PRO_5040187591" description="Neuropeptide" evidence="2">
    <location>
        <begin position="24"/>
        <end position="221"/>
    </location>
</feature>
<dbReference type="Proteomes" id="UP001152798">
    <property type="component" value="Chromosome 4"/>
</dbReference>
<keyword evidence="4" id="KW-1185">Reference proteome</keyword>
<dbReference type="AlphaFoldDB" id="A0A9P0HCG3"/>
<sequence length="221" mass="21689">MLSHIQCKGIALITLLLVNAVFSTPLMKRDLSQASDTAIAEGSEGQRALLLDEDVFGGHEEGDGSGAREKRLLKLKALGLGAGLKAAGAGLQAAGAGVKAIGISAAKAVGKKALTAGVAVGAKVAKGALTVGATVAKAAITVGIAKLLLSLVFGKIHQLLALKSSLVGGGAHGGLFSSSSLPTSGLSGGSSSSAAQPSSDGDFSAGTEVDSTTEAQLYLVR</sequence>
<organism evidence="3 4">
    <name type="scientific">Nezara viridula</name>
    <name type="common">Southern green stink bug</name>
    <name type="synonym">Cimex viridulus</name>
    <dbReference type="NCBI Taxonomy" id="85310"/>
    <lineage>
        <taxon>Eukaryota</taxon>
        <taxon>Metazoa</taxon>
        <taxon>Ecdysozoa</taxon>
        <taxon>Arthropoda</taxon>
        <taxon>Hexapoda</taxon>
        <taxon>Insecta</taxon>
        <taxon>Pterygota</taxon>
        <taxon>Neoptera</taxon>
        <taxon>Paraneoptera</taxon>
        <taxon>Hemiptera</taxon>
        <taxon>Heteroptera</taxon>
        <taxon>Panheteroptera</taxon>
        <taxon>Pentatomomorpha</taxon>
        <taxon>Pentatomoidea</taxon>
        <taxon>Pentatomidae</taxon>
        <taxon>Pentatominae</taxon>
        <taxon>Nezara</taxon>
    </lineage>
</organism>
<dbReference type="EMBL" id="OV725080">
    <property type="protein sequence ID" value="CAH1399319.1"/>
    <property type="molecule type" value="Genomic_DNA"/>
</dbReference>
<dbReference type="OrthoDB" id="6626565at2759"/>
<feature type="region of interest" description="Disordered" evidence="1">
    <location>
        <begin position="183"/>
        <end position="214"/>
    </location>
</feature>
<gene>
    <name evidence="3" type="ORF">NEZAVI_LOCUS8795</name>
</gene>